<dbReference type="GO" id="GO:0016705">
    <property type="term" value="F:oxidoreductase activity, acting on paired donors, with incorporation or reduction of molecular oxygen"/>
    <property type="evidence" value="ECO:0007669"/>
    <property type="project" value="InterPro"/>
</dbReference>
<dbReference type="PIRSF" id="PIRSF000337">
    <property type="entry name" value="NTA_MOA"/>
    <property type="match status" value="1"/>
</dbReference>
<feature type="binding site" evidence="6">
    <location>
        <position position="218"/>
    </location>
    <ligand>
        <name>FMN</name>
        <dbReference type="ChEBI" id="CHEBI:58210"/>
    </ligand>
</feature>
<feature type="binding site" evidence="6">
    <location>
        <position position="57"/>
    </location>
    <ligand>
        <name>FMN</name>
        <dbReference type="ChEBI" id="CHEBI:58210"/>
    </ligand>
</feature>
<dbReference type="NCBIfam" id="TIGR03860">
    <property type="entry name" value="FMN_nitrolo"/>
    <property type="match status" value="1"/>
</dbReference>
<protein>
    <submittedName>
        <fullName evidence="8">FMN-dependent oxidoreductase, nitrilotriacetate monooxygenase family</fullName>
    </submittedName>
</protein>
<dbReference type="InterPro" id="IPR036661">
    <property type="entry name" value="Luciferase-like_sf"/>
</dbReference>
<evidence type="ECO:0000256" key="1">
    <source>
        <dbReference type="ARBA" id="ARBA00022630"/>
    </source>
</evidence>
<dbReference type="InterPro" id="IPR051260">
    <property type="entry name" value="Diverse_substr_monoxygenases"/>
</dbReference>
<comment type="caution">
    <text evidence="8">The sequence shown here is derived from an EMBL/GenBank/DDBJ whole genome shotgun (WGS) entry which is preliminary data.</text>
</comment>
<evidence type="ECO:0000313" key="8">
    <source>
        <dbReference type="EMBL" id="KEF38767.1"/>
    </source>
</evidence>
<dbReference type="PANTHER" id="PTHR30011:SF16">
    <property type="entry name" value="C2H2 FINGER DOMAIN TRANSCRIPTION FACTOR (EUROFUNG)-RELATED"/>
    <property type="match status" value="1"/>
</dbReference>
<evidence type="ECO:0000256" key="4">
    <source>
        <dbReference type="ARBA" id="ARBA00023033"/>
    </source>
</evidence>
<keyword evidence="2 6" id="KW-0288">FMN</keyword>
<feature type="domain" description="Luciferase-like" evidence="7">
    <location>
        <begin position="18"/>
        <end position="377"/>
    </location>
</feature>
<feature type="binding site" evidence="6">
    <location>
        <position position="148"/>
    </location>
    <ligand>
        <name>FMN</name>
        <dbReference type="ChEBI" id="CHEBI:58210"/>
    </ligand>
</feature>
<feature type="binding site" evidence="6">
    <location>
        <position position="144"/>
    </location>
    <ligand>
        <name>FMN</name>
        <dbReference type="ChEBI" id="CHEBI:58210"/>
    </ligand>
</feature>
<organism evidence="8 9">
    <name type="scientific">Schinkia azotoformans MEV2011</name>
    <dbReference type="NCBI Taxonomy" id="1348973"/>
    <lineage>
        <taxon>Bacteria</taxon>
        <taxon>Bacillati</taxon>
        <taxon>Bacillota</taxon>
        <taxon>Bacilli</taxon>
        <taxon>Bacillales</taxon>
        <taxon>Bacillaceae</taxon>
        <taxon>Calidifontibacillus/Schinkia group</taxon>
        <taxon>Schinkia</taxon>
    </lineage>
</organism>
<keyword evidence="1 6" id="KW-0285">Flavoprotein</keyword>
<proteinExistence type="inferred from homology"/>
<dbReference type="CDD" id="cd01095">
    <property type="entry name" value="Nitrilotriacetate_monoxgenase"/>
    <property type="match status" value="1"/>
</dbReference>
<name>A0A072NND1_SCHAZ</name>
<evidence type="ECO:0000256" key="6">
    <source>
        <dbReference type="PIRSR" id="PIRSR000337-1"/>
    </source>
</evidence>
<feature type="binding site" evidence="6">
    <location>
        <position position="219"/>
    </location>
    <ligand>
        <name>FMN</name>
        <dbReference type="ChEBI" id="CHEBI:58210"/>
    </ligand>
</feature>
<keyword evidence="4 8" id="KW-0503">Monooxygenase</keyword>
<dbReference type="InterPro" id="IPR016215">
    <property type="entry name" value="NTA_MOA"/>
</dbReference>
<dbReference type="PANTHER" id="PTHR30011">
    <property type="entry name" value="ALKANESULFONATE MONOOXYGENASE-RELATED"/>
    <property type="match status" value="1"/>
</dbReference>
<dbReference type="GO" id="GO:0004497">
    <property type="term" value="F:monooxygenase activity"/>
    <property type="evidence" value="ECO:0007669"/>
    <property type="project" value="UniProtKB-KW"/>
</dbReference>
<dbReference type="SUPFAM" id="SSF51679">
    <property type="entry name" value="Bacterial luciferase-like"/>
    <property type="match status" value="1"/>
</dbReference>
<dbReference type="EMBL" id="JJRY01000006">
    <property type="protein sequence ID" value="KEF38767.1"/>
    <property type="molecule type" value="Genomic_DNA"/>
</dbReference>
<gene>
    <name evidence="8" type="ORF">M670_01981</name>
</gene>
<reference evidence="8 9" key="1">
    <citation type="submission" date="2014-04" db="EMBL/GenBank/DDBJ databases">
        <title>Draft genome sequence of Bacillus azotoformans MEV2011, a (co-) denitrifying strain unable to grow in the presence of oxygen.</title>
        <authorList>
            <person name="Nielsen M."/>
            <person name="Schreiber L."/>
            <person name="Finster K."/>
            <person name="Schramm A."/>
        </authorList>
    </citation>
    <scope>NUCLEOTIDE SEQUENCE [LARGE SCALE GENOMIC DNA]</scope>
    <source>
        <strain evidence="8 9">MEV2011</strain>
    </source>
</reference>
<dbReference type="OrthoDB" id="3265338at2"/>
<evidence type="ECO:0000256" key="2">
    <source>
        <dbReference type="ARBA" id="ARBA00022643"/>
    </source>
</evidence>
<dbReference type="Proteomes" id="UP000027936">
    <property type="component" value="Unassembled WGS sequence"/>
</dbReference>
<comment type="similarity">
    <text evidence="5">Belongs to the NtaA/SnaA/DszA monooxygenase family.</text>
</comment>
<sequence>MGQGKMKLGLFLMGTGHHIASWRHANIPAKSAESFAFFQEIARIAEKGKLDMLFLSDGLSFDKHSHPAELVRFEPLTLLGALSVVTSHIGLAATATTTYNEPFHIARKFLSLDHLSGGRSAWNVVTSYYQTEARNFNAKQHLDHSIRYKRAEEFVEVVKGLWDSWEEGAVLCDKDSGQYFDESKLHSLHHQGEFFSVEGPLNSSRSPQGRPVIVQAGSSEEGTSLAAKTADVIFTAQQTLEGAQTFYKKVKEKASQFGRSPEEIKIMPGLAIYTGRTEEEAENKYRNLQKLITPEVGLQILSEYLGDFDLSPYPLDGPLPSDIPETNMNQSRRKLLIELADRENMTIRELSIHVAGSRGHRIIFGNPQQIADQMEEWFVNKACDGFNLMLPYFPDSLSDFVELVIPELQKRGLFREEYEGSTLRENLGLREPEYRYARKGAEV</sequence>
<evidence type="ECO:0000313" key="9">
    <source>
        <dbReference type="Proteomes" id="UP000027936"/>
    </source>
</evidence>
<dbReference type="Pfam" id="PF00296">
    <property type="entry name" value="Bac_luciferase"/>
    <property type="match status" value="1"/>
</dbReference>
<evidence type="ECO:0000256" key="3">
    <source>
        <dbReference type="ARBA" id="ARBA00023002"/>
    </source>
</evidence>
<dbReference type="RefSeq" id="WP_035195298.1">
    <property type="nucleotide sequence ID" value="NZ_JJRY01000006.1"/>
</dbReference>
<dbReference type="InterPro" id="IPR011251">
    <property type="entry name" value="Luciferase-like_dom"/>
</dbReference>
<evidence type="ECO:0000256" key="5">
    <source>
        <dbReference type="ARBA" id="ARBA00033748"/>
    </source>
</evidence>
<keyword evidence="3" id="KW-0560">Oxidoreductase</keyword>
<dbReference type="PATRIC" id="fig|1348973.3.peg.1929"/>
<dbReference type="Gene3D" id="3.20.20.30">
    <property type="entry name" value="Luciferase-like domain"/>
    <property type="match status" value="1"/>
</dbReference>
<evidence type="ECO:0000259" key="7">
    <source>
        <dbReference type="Pfam" id="PF00296"/>
    </source>
</evidence>
<dbReference type="AlphaFoldDB" id="A0A072NND1"/>
<feature type="binding site" evidence="6">
    <location>
        <position position="94"/>
    </location>
    <ligand>
        <name>FMN</name>
        <dbReference type="ChEBI" id="CHEBI:58210"/>
    </ligand>
</feature>
<accession>A0A072NND1</accession>